<name>A0AAV0FLW2_9ASTE</name>
<sequence length="452" mass="50698">MARYASEEHEGLDYLELRKRLKEEIRNNMKKESGTATGSRNIKSSSSKDNFGSFFGPSQPVIAQRVIQESKALLENPDLAAKVLRTSNPNGKVQGSNSVRPKANTSGSAPIVSDVAKVKIQEVRNARDYSFLLSDDAIPPPAPQKPSFPKKISAPSPESRSAQPLPRDRNLSSSSVGRKPPNGLEVRRPPLPGGTQLKPKAGLHKPVSVSKQNLPARQPIKSNVNGRAQLVQKNLPSKASTSDVKRPSPNLPRSNPLKQQHTANSKQALMQKKASQESSKSKMIQKPSTGASSRFPPVAMQKHAVPSSRPHVVMQKRVVPSSKSQMNQPVIRNPDRLPTKRPVRADDEYDDGYSKNLERRPAKRPVRCDDEDDDATNAIMQIRNLFGYNPNKYVDDDDDDRNMLATFEDIEEEEWHSAKIARQEDEEERIKIEEEERRERLRKAKKRKIMER</sequence>
<dbReference type="EMBL" id="CAMAPF010000996">
    <property type="protein sequence ID" value="CAH9136539.1"/>
    <property type="molecule type" value="Genomic_DNA"/>
</dbReference>
<evidence type="ECO:0000256" key="1">
    <source>
        <dbReference type="ARBA" id="ARBA00006461"/>
    </source>
</evidence>
<keyword evidence="5" id="KW-1185">Reference proteome</keyword>
<dbReference type="PANTHER" id="PTHR22691:SF8">
    <property type="entry name" value="PROTEIN SPT2 HOMOLOG"/>
    <property type="match status" value="1"/>
</dbReference>
<feature type="region of interest" description="Disordered" evidence="3">
    <location>
        <begin position="26"/>
        <end position="51"/>
    </location>
</feature>
<dbReference type="GO" id="GO:0006334">
    <property type="term" value="P:nucleosome assembly"/>
    <property type="evidence" value="ECO:0007669"/>
    <property type="project" value="TreeGrafter"/>
</dbReference>
<evidence type="ECO:0000256" key="3">
    <source>
        <dbReference type="SAM" id="MobiDB-lite"/>
    </source>
</evidence>
<feature type="compositionally biased region" description="Polar residues" evidence="3">
    <location>
        <begin position="34"/>
        <end position="50"/>
    </location>
</feature>
<dbReference type="SMART" id="SM00784">
    <property type="entry name" value="SPT2"/>
    <property type="match status" value="1"/>
</dbReference>
<keyword evidence="2" id="KW-0175">Coiled coil</keyword>
<dbReference type="PANTHER" id="PTHR22691">
    <property type="entry name" value="YEAST SPT2-RELATED"/>
    <property type="match status" value="1"/>
</dbReference>
<dbReference type="GO" id="GO:0005730">
    <property type="term" value="C:nucleolus"/>
    <property type="evidence" value="ECO:0007669"/>
    <property type="project" value="TreeGrafter"/>
</dbReference>
<dbReference type="GO" id="GO:0006360">
    <property type="term" value="P:transcription by RNA polymerase I"/>
    <property type="evidence" value="ECO:0007669"/>
    <property type="project" value="TreeGrafter"/>
</dbReference>
<accession>A0AAV0FLW2</accession>
<dbReference type="Pfam" id="PF08243">
    <property type="entry name" value="SPT2"/>
    <property type="match status" value="1"/>
</dbReference>
<protein>
    <recommendedName>
        <fullName evidence="6">Protein SPT2 homolog</fullName>
    </recommendedName>
</protein>
<evidence type="ECO:0000313" key="5">
    <source>
        <dbReference type="Proteomes" id="UP001152523"/>
    </source>
</evidence>
<feature type="region of interest" description="Disordered" evidence="3">
    <location>
        <begin position="84"/>
        <end position="108"/>
    </location>
</feature>
<proteinExistence type="inferred from homology"/>
<dbReference type="GO" id="GO:0003677">
    <property type="term" value="F:DNA binding"/>
    <property type="evidence" value="ECO:0007669"/>
    <property type="project" value="TreeGrafter"/>
</dbReference>
<comment type="similarity">
    <text evidence="1">Belongs to the SPT2 family.</text>
</comment>
<dbReference type="AlphaFoldDB" id="A0AAV0FLW2"/>
<evidence type="ECO:0000256" key="2">
    <source>
        <dbReference type="ARBA" id="ARBA00023054"/>
    </source>
</evidence>
<dbReference type="InterPro" id="IPR013256">
    <property type="entry name" value="Chromatin_SPT2"/>
</dbReference>
<feature type="compositionally biased region" description="Polar residues" evidence="3">
    <location>
        <begin position="85"/>
        <end position="108"/>
    </location>
</feature>
<feature type="compositionally biased region" description="Polar residues" evidence="3">
    <location>
        <begin position="209"/>
        <end position="242"/>
    </location>
</feature>
<organism evidence="4 5">
    <name type="scientific">Cuscuta epithymum</name>
    <dbReference type="NCBI Taxonomy" id="186058"/>
    <lineage>
        <taxon>Eukaryota</taxon>
        <taxon>Viridiplantae</taxon>
        <taxon>Streptophyta</taxon>
        <taxon>Embryophyta</taxon>
        <taxon>Tracheophyta</taxon>
        <taxon>Spermatophyta</taxon>
        <taxon>Magnoliopsida</taxon>
        <taxon>eudicotyledons</taxon>
        <taxon>Gunneridae</taxon>
        <taxon>Pentapetalae</taxon>
        <taxon>asterids</taxon>
        <taxon>lamiids</taxon>
        <taxon>Solanales</taxon>
        <taxon>Convolvulaceae</taxon>
        <taxon>Cuscuteae</taxon>
        <taxon>Cuscuta</taxon>
        <taxon>Cuscuta subgen. Cuscuta</taxon>
    </lineage>
</organism>
<feature type="compositionally biased region" description="Polar residues" evidence="3">
    <location>
        <begin position="321"/>
        <end position="330"/>
    </location>
</feature>
<dbReference type="Proteomes" id="UP001152523">
    <property type="component" value="Unassembled WGS sequence"/>
</dbReference>
<feature type="compositionally biased region" description="Polar residues" evidence="3">
    <location>
        <begin position="251"/>
        <end position="268"/>
    </location>
</feature>
<reference evidence="4" key="1">
    <citation type="submission" date="2022-07" db="EMBL/GenBank/DDBJ databases">
        <authorList>
            <person name="Macas J."/>
            <person name="Novak P."/>
            <person name="Neumann P."/>
        </authorList>
    </citation>
    <scope>NUCLEOTIDE SEQUENCE</scope>
</reference>
<evidence type="ECO:0000313" key="4">
    <source>
        <dbReference type="EMBL" id="CAH9136539.1"/>
    </source>
</evidence>
<evidence type="ECO:0008006" key="6">
    <source>
        <dbReference type="Google" id="ProtNLM"/>
    </source>
</evidence>
<dbReference type="GO" id="GO:0042393">
    <property type="term" value="F:histone binding"/>
    <property type="evidence" value="ECO:0007669"/>
    <property type="project" value="TreeGrafter"/>
</dbReference>
<comment type="caution">
    <text evidence="4">The sequence shown here is derived from an EMBL/GenBank/DDBJ whole genome shotgun (WGS) entry which is preliminary data.</text>
</comment>
<feature type="compositionally biased region" description="Basic and acidic residues" evidence="3">
    <location>
        <begin position="333"/>
        <end position="360"/>
    </location>
</feature>
<feature type="region of interest" description="Disordered" evidence="3">
    <location>
        <begin position="133"/>
        <end position="371"/>
    </location>
</feature>
<feature type="compositionally biased region" description="Low complexity" evidence="3">
    <location>
        <begin position="271"/>
        <end position="282"/>
    </location>
</feature>
<gene>
    <name evidence="4" type="ORF">CEPIT_LOCUS35350</name>
</gene>